<dbReference type="AlphaFoldDB" id="A0A484HE24"/>
<evidence type="ECO:0000313" key="3">
    <source>
        <dbReference type="EMBL" id="VEN72716.1"/>
    </source>
</evidence>
<dbReference type="InterPro" id="IPR048503">
    <property type="entry name" value="NamZ_C"/>
</dbReference>
<proteinExistence type="predicted"/>
<dbReference type="PANTHER" id="PTHR42915:SF1">
    <property type="entry name" value="PEPTIDOGLYCAN BETA-N-ACETYLMURAMIDASE NAMZ"/>
    <property type="match status" value="1"/>
</dbReference>
<dbReference type="InterPro" id="IPR048502">
    <property type="entry name" value="NamZ_N"/>
</dbReference>
<evidence type="ECO:0008006" key="4">
    <source>
        <dbReference type="Google" id="ProtNLM"/>
    </source>
</evidence>
<dbReference type="Gene3D" id="3.40.50.12170">
    <property type="entry name" value="Uncharacterised protein PF07075, DUF1343"/>
    <property type="match status" value="1"/>
</dbReference>
<dbReference type="PANTHER" id="PTHR42915">
    <property type="entry name" value="HYPOTHETICAL 460 KDA PROTEIN IN FEUA-SIGW INTERGENIC REGION [PRECURSOR]"/>
    <property type="match status" value="1"/>
</dbReference>
<dbReference type="GO" id="GO:0033922">
    <property type="term" value="F:peptidoglycan beta-N-acetylmuramidase activity"/>
    <property type="evidence" value="ECO:0007669"/>
    <property type="project" value="InterPro"/>
</dbReference>
<organism evidence="3">
    <name type="scientific">uncultured Desulfobacteraceae bacterium</name>
    <dbReference type="NCBI Taxonomy" id="218296"/>
    <lineage>
        <taxon>Bacteria</taxon>
        <taxon>Pseudomonadati</taxon>
        <taxon>Thermodesulfobacteriota</taxon>
        <taxon>Desulfobacteria</taxon>
        <taxon>Desulfobacterales</taxon>
        <taxon>Desulfobacteraceae</taxon>
        <taxon>environmental samples</taxon>
    </lineage>
</organism>
<dbReference type="InterPro" id="IPR008302">
    <property type="entry name" value="NamZ"/>
</dbReference>
<protein>
    <recommendedName>
        <fullName evidence="4">DUF1343 domain-containing protein</fullName>
    </recommendedName>
</protein>
<dbReference type="Gene3D" id="3.90.1150.140">
    <property type="match status" value="1"/>
</dbReference>
<reference evidence="3" key="1">
    <citation type="submission" date="2019-01" db="EMBL/GenBank/DDBJ databases">
        <authorList>
            <consortium name="Genoscope - CEA"/>
            <person name="William W."/>
        </authorList>
    </citation>
    <scope>NUCLEOTIDE SEQUENCE</scope>
    <source>
        <strain evidence="3">CR-1</strain>
    </source>
</reference>
<sequence>MTPKVLTGLESMIESPPKGPAGLKMGLLCNPASVDRGLTHAKTLLDRRFPGALQALYSPQHGFFAEKQDNMIESDHMTDPDLGIPVFSLYGETRIPTRKMLDPIDILIIDLQDVGTRVYTFIHTMSHCLEAAKRFGKKVIVCDRPNPVNGIAAEGPLLSLEYASFVGRHPIPMRHGLTMGELALLFNREMSIGCELEVIPMKGWKRRMRFCDTGLPWVPPSPNMPIPETAMVYPGQVMWEGTNVSEGRGATRPFEFFGAPFIRLEKLKIPRDRFPGILLRPAVFEPTSNKWSGETCFGFQIHVTNFSIYRPYGVSLRLMAAIAKAFRDDFQWKSPPYEYEYERMPIDLITGGPEARLAVENGWDIDELERSRQKELDDFTKRSREFWLYDV</sequence>
<evidence type="ECO:0000259" key="2">
    <source>
        <dbReference type="Pfam" id="PF20732"/>
    </source>
</evidence>
<feature type="domain" description="Peptidoglycan beta-N-acetylmuramidase NamZ N-terminal" evidence="1">
    <location>
        <begin position="26"/>
        <end position="226"/>
    </location>
</feature>
<dbReference type="PIRSF" id="PIRSF016719">
    <property type="entry name" value="UCP016719"/>
    <property type="match status" value="1"/>
</dbReference>
<gene>
    <name evidence="3" type="ORF">EPICR_10215</name>
</gene>
<dbReference type="Pfam" id="PF07075">
    <property type="entry name" value="NamZ_N"/>
    <property type="match status" value="1"/>
</dbReference>
<accession>A0A484HE24</accession>
<name>A0A484HE24_9BACT</name>
<feature type="domain" description="Peptidoglycan beta-N-acetylmuramidase NamZ C-terminal" evidence="2">
    <location>
        <begin position="231"/>
        <end position="389"/>
    </location>
</feature>
<dbReference type="Pfam" id="PF20732">
    <property type="entry name" value="NamZ_C"/>
    <property type="match status" value="1"/>
</dbReference>
<evidence type="ECO:0000259" key="1">
    <source>
        <dbReference type="Pfam" id="PF07075"/>
    </source>
</evidence>
<dbReference type="EMBL" id="CAACVI010000001">
    <property type="protein sequence ID" value="VEN72716.1"/>
    <property type="molecule type" value="Genomic_DNA"/>
</dbReference>